<name>A0A4R9AQH4_9MICO</name>
<dbReference type="PANTHER" id="PTHR43685">
    <property type="entry name" value="GLYCOSYLTRANSFERASE"/>
    <property type="match status" value="1"/>
</dbReference>
<dbReference type="InterPro" id="IPR001173">
    <property type="entry name" value="Glyco_trans_2-like"/>
</dbReference>
<accession>A0A4R9AQH4</accession>
<evidence type="ECO:0000313" key="2">
    <source>
        <dbReference type="EMBL" id="TFD66678.1"/>
    </source>
</evidence>
<dbReference type="InterPro" id="IPR029044">
    <property type="entry name" value="Nucleotide-diphossugar_trans"/>
</dbReference>
<dbReference type="CDD" id="cd00761">
    <property type="entry name" value="Glyco_tranf_GTA_type"/>
    <property type="match status" value="1"/>
</dbReference>
<keyword evidence="3" id="KW-1185">Reference proteome</keyword>
<proteinExistence type="predicted"/>
<dbReference type="Gene3D" id="3.90.550.10">
    <property type="entry name" value="Spore Coat Polysaccharide Biosynthesis Protein SpsA, Chain A"/>
    <property type="match status" value="1"/>
</dbReference>
<evidence type="ECO:0000259" key="1">
    <source>
        <dbReference type="Pfam" id="PF00535"/>
    </source>
</evidence>
<comment type="caution">
    <text evidence="2">The sequence shown here is derived from an EMBL/GenBank/DDBJ whole genome shotgun (WGS) entry which is preliminary data.</text>
</comment>
<dbReference type="PANTHER" id="PTHR43685:SF2">
    <property type="entry name" value="GLYCOSYLTRANSFERASE 2-LIKE DOMAIN-CONTAINING PROTEIN"/>
    <property type="match status" value="1"/>
</dbReference>
<reference evidence="2 3" key="1">
    <citation type="submission" date="2019-03" db="EMBL/GenBank/DDBJ databases">
        <title>Genomics of glacier-inhabiting Cryobacterium strains.</title>
        <authorList>
            <person name="Liu Q."/>
            <person name="Xin Y.-H."/>
        </authorList>
    </citation>
    <scope>NUCLEOTIDE SEQUENCE [LARGE SCALE GENOMIC DNA]</scope>
    <source>
        <strain evidence="2 3">Hz16</strain>
    </source>
</reference>
<dbReference type="InterPro" id="IPR050834">
    <property type="entry name" value="Glycosyltransf_2"/>
</dbReference>
<feature type="domain" description="Glycosyltransferase 2-like" evidence="1">
    <location>
        <begin position="39"/>
        <end position="194"/>
    </location>
</feature>
<dbReference type="EMBL" id="SOHL01000030">
    <property type="protein sequence ID" value="TFD66678.1"/>
    <property type="molecule type" value="Genomic_DNA"/>
</dbReference>
<sequence>MQCSLSECFVVNRVPVHALEAQRWPTVTDQQGVHAPSVSVVIATRGRPEMLRAAVKGVLGQDYAGAIDLTVVFDRIEIDLLEDIVIPEGQRRLQTLANTRSPGLAGGRNTGILASDGELIAFCDDDDEWLPSKLERQMSLWREDPAAVLISTGIRIATAGRLVDRLPPDRTEFSDLLKSRVTEIHPSSFLIRRSDVTGVLGLVDEDLPASYGEDYDYLLRAARVGHLRGVQDSLVVVHWNRTSFFDGKWQGIIDGLSYLLNKHPEFSESPKGSARIEGQIAFAWAALGRRAEARSWAARTINHDRSQLRAYAALAIAAHLVPAGPLVRAVNRSGRGL</sequence>
<evidence type="ECO:0000313" key="3">
    <source>
        <dbReference type="Proteomes" id="UP000297983"/>
    </source>
</evidence>
<dbReference type="Proteomes" id="UP000297983">
    <property type="component" value="Unassembled WGS sequence"/>
</dbReference>
<dbReference type="Pfam" id="PF00535">
    <property type="entry name" value="Glycos_transf_2"/>
    <property type="match status" value="1"/>
</dbReference>
<dbReference type="SUPFAM" id="SSF53448">
    <property type="entry name" value="Nucleotide-diphospho-sugar transferases"/>
    <property type="match status" value="1"/>
</dbReference>
<organism evidence="2 3">
    <name type="scientific">Cryobacterium gelidum</name>
    <dbReference type="NCBI Taxonomy" id="1259164"/>
    <lineage>
        <taxon>Bacteria</taxon>
        <taxon>Bacillati</taxon>
        <taxon>Actinomycetota</taxon>
        <taxon>Actinomycetes</taxon>
        <taxon>Micrococcales</taxon>
        <taxon>Microbacteriaceae</taxon>
        <taxon>Cryobacterium</taxon>
    </lineage>
</organism>
<gene>
    <name evidence="2" type="ORF">E3T50_15940</name>
</gene>
<keyword evidence="2" id="KW-0808">Transferase</keyword>
<dbReference type="AlphaFoldDB" id="A0A4R9AQH4"/>
<dbReference type="GO" id="GO:0016740">
    <property type="term" value="F:transferase activity"/>
    <property type="evidence" value="ECO:0007669"/>
    <property type="project" value="UniProtKB-KW"/>
</dbReference>
<protein>
    <submittedName>
        <fullName evidence="2">Glycosyltransferase family 2 protein</fullName>
    </submittedName>
</protein>